<feature type="signal peptide" evidence="4">
    <location>
        <begin position="1"/>
        <end position="18"/>
    </location>
</feature>
<dbReference type="PANTHER" id="PTHR11008">
    <property type="entry name" value="PROTEIN TAKEOUT-LIKE PROTEIN"/>
    <property type="match status" value="1"/>
</dbReference>
<comment type="similarity">
    <text evidence="3">Belongs to the TO family.</text>
</comment>
<dbReference type="AlphaFoldDB" id="A0A8S0Z772"/>
<evidence type="ECO:0000256" key="4">
    <source>
        <dbReference type="SAM" id="SignalP"/>
    </source>
</evidence>
<evidence type="ECO:0000313" key="6">
    <source>
        <dbReference type="Proteomes" id="UP000494106"/>
    </source>
</evidence>
<evidence type="ECO:0000256" key="3">
    <source>
        <dbReference type="ARBA" id="ARBA00060902"/>
    </source>
</evidence>
<accession>A0A8S0Z772</accession>
<dbReference type="Gene3D" id="3.15.10.30">
    <property type="entry name" value="Haemolymph juvenile hormone binding protein"/>
    <property type="match status" value="1"/>
</dbReference>
<organism evidence="5 6">
    <name type="scientific">Arctia plantaginis</name>
    <name type="common">Wood tiger moth</name>
    <name type="synonym">Phalaena plantaginis</name>
    <dbReference type="NCBI Taxonomy" id="874455"/>
    <lineage>
        <taxon>Eukaryota</taxon>
        <taxon>Metazoa</taxon>
        <taxon>Ecdysozoa</taxon>
        <taxon>Arthropoda</taxon>
        <taxon>Hexapoda</taxon>
        <taxon>Insecta</taxon>
        <taxon>Pterygota</taxon>
        <taxon>Neoptera</taxon>
        <taxon>Endopterygota</taxon>
        <taxon>Lepidoptera</taxon>
        <taxon>Glossata</taxon>
        <taxon>Ditrysia</taxon>
        <taxon>Noctuoidea</taxon>
        <taxon>Erebidae</taxon>
        <taxon>Arctiinae</taxon>
        <taxon>Arctia</taxon>
    </lineage>
</organism>
<dbReference type="SMART" id="SM00700">
    <property type="entry name" value="JHBP"/>
    <property type="match status" value="1"/>
</dbReference>
<dbReference type="Pfam" id="PF06585">
    <property type="entry name" value="JHBP"/>
    <property type="match status" value="1"/>
</dbReference>
<dbReference type="InterPro" id="IPR010562">
    <property type="entry name" value="Haemolymph_juvenile_hormone-bd"/>
</dbReference>
<gene>
    <name evidence="5" type="ORF">APLA_LOCUS3629</name>
</gene>
<evidence type="ECO:0000313" key="5">
    <source>
        <dbReference type="EMBL" id="CAB3228490.1"/>
    </source>
</evidence>
<dbReference type="GO" id="GO:0007623">
    <property type="term" value="P:circadian rhythm"/>
    <property type="evidence" value="ECO:0007669"/>
    <property type="project" value="UniProtKB-ARBA"/>
</dbReference>
<feature type="chain" id="PRO_5035774305" evidence="4">
    <location>
        <begin position="19"/>
        <end position="253"/>
    </location>
</feature>
<keyword evidence="6" id="KW-1185">Reference proteome</keyword>
<dbReference type="OrthoDB" id="8186595at2759"/>
<dbReference type="EMBL" id="CADEBC010000346">
    <property type="protein sequence ID" value="CAB3228490.1"/>
    <property type="molecule type" value="Genomic_DNA"/>
</dbReference>
<name>A0A8S0Z772_ARCPL</name>
<keyword evidence="2" id="KW-0090">Biological rhythms</keyword>
<comment type="caution">
    <text evidence="5">The sequence shown here is derived from an EMBL/GenBank/DDBJ whole genome shotgun (WGS) entry which is preliminary data.</text>
</comment>
<dbReference type="InterPro" id="IPR038606">
    <property type="entry name" value="To_sf"/>
</dbReference>
<evidence type="ECO:0000256" key="1">
    <source>
        <dbReference type="ARBA" id="ARBA00022729"/>
    </source>
</evidence>
<protein>
    <submittedName>
        <fullName evidence="5">Uncharacterized protein</fullName>
    </submittedName>
</protein>
<dbReference type="FunFam" id="3.15.10.30:FF:000001">
    <property type="entry name" value="Takeout-like protein 1"/>
    <property type="match status" value="1"/>
</dbReference>
<sequence length="253" mass="28441">MFTVYSFVVLALVYITECKEVYIPSYIQPCDLKDSKFSECVKQQIESALDKFTKGIPEMGVPSIDPVELENIYIDGNGLNLSFTEPAMHGLSNSKLTDLQVEIGKTEETFSLAFKGNMSLTAKYVVDGRILILPITGKGDAIVDAQGVEVKIDSKLVHVKDSDGGLHFKLVHPKYKYTIDRTIFDLKNLFNGNKQLAHTTLQFANENWQQLMDELSPPAIKQIVRTVVKAINKFFSKVQIKDIVLGYNERVQD</sequence>
<reference evidence="5 6" key="1">
    <citation type="submission" date="2020-04" db="EMBL/GenBank/DDBJ databases">
        <authorList>
            <person name="Wallbank WR R."/>
            <person name="Pardo Diaz C."/>
            <person name="Kozak K."/>
            <person name="Martin S."/>
            <person name="Jiggins C."/>
            <person name="Moest M."/>
            <person name="Warren A I."/>
            <person name="Byers J.R.P. K."/>
            <person name="Montejo-Kovacevich G."/>
            <person name="Yen C E."/>
        </authorList>
    </citation>
    <scope>NUCLEOTIDE SEQUENCE [LARGE SCALE GENOMIC DNA]</scope>
</reference>
<dbReference type="PANTHER" id="PTHR11008:SF32">
    <property type="entry name" value="CIRCADIAN CLOCK-CONTROLLED PROTEIN DAYWAKE-RELATED"/>
    <property type="match status" value="1"/>
</dbReference>
<dbReference type="GO" id="GO:0005615">
    <property type="term" value="C:extracellular space"/>
    <property type="evidence" value="ECO:0007669"/>
    <property type="project" value="TreeGrafter"/>
</dbReference>
<evidence type="ECO:0000256" key="2">
    <source>
        <dbReference type="ARBA" id="ARBA00023108"/>
    </source>
</evidence>
<dbReference type="Proteomes" id="UP000494106">
    <property type="component" value="Unassembled WGS sequence"/>
</dbReference>
<proteinExistence type="inferred from homology"/>
<keyword evidence="1 4" id="KW-0732">Signal</keyword>